<evidence type="ECO:0000256" key="2">
    <source>
        <dbReference type="SAM" id="Phobius"/>
    </source>
</evidence>
<keyword evidence="2" id="KW-1133">Transmembrane helix</keyword>
<keyword evidence="2" id="KW-0812">Transmembrane</keyword>
<proteinExistence type="inferred from homology"/>
<evidence type="ECO:0008006" key="5">
    <source>
        <dbReference type="Google" id="ProtNLM"/>
    </source>
</evidence>
<feature type="signal peptide" evidence="3">
    <location>
        <begin position="1"/>
        <end position="27"/>
    </location>
</feature>
<feature type="transmembrane region" description="Helical" evidence="2">
    <location>
        <begin position="97"/>
        <end position="123"/>
    </location>
</feature>
<reference evidence="4" key="2">
    <citation type="journal article" date="2015" name="Data Brief">
        <title>Shoot transcriptome of the giant reed, Arundo donax.</title>
        <authorList>
            <person name="Barrero R.A."/>
            <person name="Guerrero F.D."/>
            <person name="Moolhuijzen P."/>
            <person name="Goolsby J.A."/>
            <person name="Tidwell J."/>
            <person name="Bellgard S.E."/>
            <person name="Bellgard M.I."/>
        </authorList>
    </citation>
    <scope>NUCLEOTIDE SEQUENCE</scope>
    <source>
        <tissue evidence="4">Shoot tissue taken approximately 20 cm above the soil surface</tissue>
    </source>
</reference>
<dbReference type="GO" id="GO:0015297">
    <property type="term" value="F:antiporter activity"/>
    <property type="evidence" value="ECO:0007669"/>
    <property type="project" value="InterPro"/>
</dbReference>
<feature type="chain" id="PRO_5002063051" description="Protein DETOXIFICATION" evidence="3">
    <location>
        <begin position="28"/>
        <end position="188"/>
    </location>
</feature>
<organism evidence="4">
    <name type="scientific">Arundo donax</name>
    <name type="common">Giant reed</name>
    <name type="synonym">Donax arundinaceus</name>
    <dbReference type="NCBI Taxonomy" id="35708"/>
    <lineage>
        <taxon>Eukaryota</taxon>
        <taxon>Viridiplantae</taxon>
        <taxon>Streptophyta</taxon>
        <taxon>Embryophyta</taxon>
        <taxon>Tracheophyta</taxon>
        <taxon>Spermatophyta</taxon>
        <taxon>Magnoliopsida</taxon>
        <taxon>Liliopsida</taxon>
        <taxon>Poales</taxon>
        <taxon>Poaceae</taxon>
        <taxon>PACMAD clade</taxon>
        <taxon>Arundinoideae</taxon>
        <taxon>Arundineae</taxon>
        <taxon>Arundo</taxon>
    </lineage>
</organism>
<dbReference type="GO" id="GO:0042910">
    <property type="term" value="F:xenobiotic transmembrane transporter activity"/>
    <property type="evidence" value="ECO:0007669"/>
    <property type="project" value="InterPro"/>
</dbReference>
<reference evidence="4" key="1">
    <citation type="submission" date="2014-09" db="EMBL/GenBank/DDBJ databases">
        <authorList>
            <person name="Magalhaes I.L.F."/>
            <person name="Oliveira U."/>
            <person name="Santos F.R."/>
            <person name="Vidigal T.H.D.A."/>
            <person name="Brescovit A.D."/>
            <person name="Santos A.J."/>
        </authorList>
    </citation>
    <scope>NUCLEOTIDE SEQUENCE</scope>
    <source>
        <tissue evidence="4">Shoot tissue taken approximately 20 cm above the soil surface</tissue>
    </source>
</reference>
<comment type="similarity">
    <text evidence="1">Belongs to the multi antimicrobial extrusion (MATE) (TC 2.A.66.1) family.</text>
</comment>
<dbReference type="GO" id="GO:0016020">
    <property type="term" value="C:membrane"/>
    <property type="evidence" value="ECO:0007669"/>
    <property type="project" value="InterPro"/>
</dbReference>
<keyword evidence="3" id="KW-0732">Signal</keyword>
<sequence>MLLAFSLGVSEGLVMVLVRNLLGYAFSNEEEVTLYTARMTPILAGCTLFDCLQCALSGVVRGCGRQKIGAFINLAAYYLAGIPAASVFAFVCHLRGMGLWFGNLCGLVVQMLLLLSITLCTNWKKEALKAKDRVFGSALPVDTATSGCTEQEKGCSSVEKHAQGTIEATKCSADPKAKADGRVGYPDS</sequence>
<accession>A0A0A9HJ68</accession>
<protein>
    <recommendedName>
        <fullName evidence="5">Protein DETOXIFICATION</fullName>
    </recommendedName>
</protein>
<evidence type="ECO:0000313" key="4">
    <source>
        <dbReference type="EMBL" id="JAE37180.1"/>
    </source>
</evidence>
<name>A0A0A9HJ68_ARUDO</name>
<dbReference type="EMBL" id="GBRH01160716">
    <property type="protein sequence ID" value="JAE37180.1"/>
    <property type="molecule type" value="Transcribed_RNA"/>
</dbReference>
<evidence type="ECO:0000256" key="3">
    <source>
        <dbReference type="SAM" id="SignalP"/>
    </source>
</evidence>
<evidence type="ECO:0000256" key="1">
    <source>
        <dbReference type="ARBA" id="ARBA00010199"/>
    </source>
</evidence>
<dbReference type="PANTHER" id="PTHR11206">
    <property type="entry name" value="MULTIDRUG RESISTANCE PROTEIN"/>
    <property type="match status" value="1"/>
</dbReference>
<dbReference type="Pfam" id="PF01554">
    <property type="entry name" value="MatE"/>
    <property type="match status" value="1"/>
</dbReference>
<dbReference type="InterPro" id="IPR002528">
    <property type="entry name" value="MATE_fam"/>
</dbReference>
<keyword evidence="2" id="KW-0472">Membrane</keyword>
<dbReference type="AlphaFoldDB" id="A0A0A9HJ68"/>
<feature type="transmembrane region" description="Helical" evidence="2">
    <location>
        <begin position="68"/>
        <end position="91"/>
    </location>
</feature>